<dbReference type="RefSeq" id="WP_348262778.1">
    <property type="nucleotide sequence ID" value="NZ_CP121196.1"/>
</dbReference>
<keyword evidence="1" id="KW-1133">Transmembrane helix</keyword>
<feature type="transmembrane region" description="Helical" evidence="1">
    <location>
        <begin position="167"/>
        <end position="185"/>
    </location>
</feature>
<dbReference type="AlphaFoldDB" id="A0AAU7DI83"/>
<gene>
    <name evidence="2" type="ORF">P8935_23680</name>
</gene>
<evidence type="ECO:0000313" key="2">
    <source>
        <dbReference type="EMBL" id="XBH17554.1"/>
    </source>
</evidence>
<feature type="transmembrane region" description="Helical" evidence="1">
    <location>
        <begin position="85"/>
        <end position="105"/>
    </location>
</feature>
<evidence type="ECO:0008006" key="3">
    <source>
        <dbReference type="Google" id="ProtNLM"/>
    </source>
</evidence>
<evidence type="ECO:0000256" key="1">
    <source>
        <dbReference type="SAM" id="Phobius"/>
    </source>
</evidence>
<keyword evidence="1" id="KW-0472">Membrane</keyword>
<organism evidence="2">
    <name type="scientific">Telmatobacter sp. DSM 110680</name>
    <dbReference type="NCBI Taxonomy" id="3036704"/>
    <lineage>
        <taxon>Bacteria</taxon>
        <taxon>Pseudomonadati</taxon>
        <taxon>Acidobacteriota</taxon>
        <taxon>Terriglobia</taxon>
        <taxon>Terriglobales</taxon>
        <taxon>Acidobacteriaceae</taxon>
        <taxon>Telmatobacter</taxon>
    </lineage>
</organism>
<reference evidence="2" key="1">
    <citation type="submission" date="2023-03" db="EMBL/GenBank/DDBJ databases">
        <title>Edaphobacter sp.</title>
        <authorList>
            <person name="Huber K.J."/>
            <person name="Papendorf J."/>
            <person name="Pilke C."/>
            <person name="Bunk B."/>
            <person name="Sproeer C."/>
            <person name="Pester M."/>
        </authorList>
    </citation>
    <scope>NUCLEOTIDE SEQUENCE</scope>
    <source>
        <strain evidence="2">DSM 110680</strain>
    </source>
</reference>
<feature type="transmembrane region" description="Helical" evidence="1">
    <location>
        <begin position="143"/>
        <end position="161"/>
    </location>
</feature>
<dbReference type="EMBL" id="CP121196">
    <property type="protein sequence ID" value="XBH17554.1"/>
    <property type="molecule type" value="Genomic_DNA"/>
</dbReference>
<accession>A0AAU7DI83</accession>
<feature type="transmembrane region" description="Helical" evidence="1">
    <location>
        <begin position="56"/>
        <end position="73"/>
    </location>
</feature>
<keyword evidence="1" id="KW-0812">Transmembrane</keyword>
<feature type="transmembrane region" description="Helical" evidence="1">
    <location>
        <begin position="117"/>
        <end position="136"/>
    </location>
</feature>
<name>A0AAU7DI83_9BACT</name>
<protein>
    <recommendedName>
        <fullName evidence="3">Acid-resistance membrane protein</fullName>
    </recommendedName>
</protein>
<proteinExistence type="predicted"/>
<feature type="transmembrane region" description="Helical" evidence="1">
    <location>
        <begin position="30"/>
        <end position="50"/>
    </location>
</feature>
<sequence>MQEQTSTQDLKDRLALIESMMTEGRRTTESWGWVFVLWGVAYYVAILWTALGQSTLAWPVTMISACVLTGVLVSIRSGNHPNTNLGRSIGSIWIAAGISMFLLFLSLGTSGRIDQHIMVAVVGAMLGTANAASSMILKWKMQFACAVVWWAVTVFACFGKGKQLTIAFLAAIFFCQIVFGIYGMIAESRVRKMRGTAHA</sequence>